<feature type="repeat" description="WD" evidence="3">
    <location>
        <begin position="20"/>
        <end position="61"/>
    </location>
</feature>
<keyword evidence="1 3" id="KW-0853">WD repeat</keyword>
<feature type="region of interest" description="Disordered" evidence="4">
    <location>
        <begin position="379"/>
        <end position="406"/>
    </location>
</feature>
<feature type="repeat" description="WD" evidence="3">
    <location>
        <begin position="183"/>
        <end position="206"/>
    </location>
</feature>
<reference evidence="5 6" key="1">
    <citation type="journal article" date="2017" name="Nat. Ecol. Evol.">
        <title>Scallop genome provides insights into evolution of bilaterian karyotype and development.</title>
        <authorList>
            <person name="Wang S."/>
            <person name="Zhang J."/>
            <person name="Jiao W."/>
            <person name="Li J."/>
            <person name="Xun X."/>
            <person name="Sun Y."/>
            <person name="Guo X."/>
            <person name="Huan P."/>
            <person name="Dong B."/>
            <person name="Zhang L."/>
            <person name="Hu X."/>
            <person name="Sun X."/>
            <person name="Wang J."/>
            <person name="Zhao C."/>
            <person name="Wang Y."/>
            <person name="Wang D."/>
            <person name="Huang X."/>
            <person name="Wang R."/>
            <person name="Lv J."/>
            <person name="Li Y."/>
            <person name="Zhang Z."/>
            <person name="Liu B."/>
            <person name="Lu W."/>
            <person name="Hui Y."/>
            <person name="Liang J."/>
            <person name="Zhou Z."/>
            <person name="Hou R."/>
            <person name="Li X."/>
            <person name="Liu Y."/>
            <person name="Li H."/>
            <person name="Ning X."/>
            <person name="Lin Y."/>
            <person name="Zhao L."/>
            <person name="Xing Q."/>
            <person name="Dou J."/>
            <person name="Li Y."/>
            <person name="Mao J."/>
            <person name="Guo H."/>
            <person name="Dou H."/>
            <person name="Li T."/>
            <person name="Mu C."/>
            <person name="Jiang W."/>
            <person name="Fu Q."/>
            <person name="Fu X."/>
            <person name="Miao Y."/>
            <person name="Liu J."/>
            <person name="Yu Q."/>
            <person name="Li R."/>
            <person name="Liao H."/>
            <person name="Li X."/>
            <person name="Kong Y."/>
            <person name="Jiang Z."/>
            <person name="Chourrout D."/>
            <person name="Li R."/>
            <person name="Bao Z."/>
        </authorList>
    </citation>
    <scope>NUCLEOTIDE SEQUENCE [LARGE SCALE GENOMIC DNA]</scope>
    <source>
        <strain evidence="5 6">PY_sf001</strain>
    </source>
</reference>
<dbReference type="Proteomes" id="UP000242188">
    <property type="component" value="Unassembled WGS sequence"/>
</dbReference>
<feature type="repeat" description="WD" evidence="3">
    <location>
        <begin position="249"/>
        <end position="278"/>
    </location>
</feature>
<accession>A0A210QA14</accession>
<evidence type="ECO:0000256" key="3">
    <source>
        <dbReference type="PROSITE-ProRule" id="PRU00221"/>
    </source>
</evidence>
<dbReference type="InterPro" id="IPR053299">
    <property type="entry name" value="ASTRA_WD_repeat"/>
</dbReference>
<dbReference type="SMART" id="SM00320">
    <property type="entry name" value="WD40"/>
    <property type="match status" value="8"/>
</dbReference>
<dbReference type="SUPFAM" id="SSF50978">
    <property type="entry name" value="WD40 repeat-like"/>
    <property type="match status" value="2"/>
</dbReference>
<dbReference type="EMBL" id="NEDP02004467">
    <property type="protein sequence ID" value="OWF45567.1"/>
    <property type="molecule type" value="Genomic_DNA"/>
</dbReference>
<dbReference type="OrthoDB" id="674604at2759"/>
<dbReference type="Pfam" id="PF00400">
    <property type="entry name" value="WD40"/>
    <property type="match status" value="5"/>
</dbReference>
<dbReference type="PANTHER" id="PTHR44156">
    <property type="entry name" value="SUPERNUMERARY LIMBS, ISOFORM B-RELATED"/>
    <property type="match status" value="1"/>
</dbReference>
<evidence type="ECO:0000256" key="4">
    <source>
        <dbReference type="SAM" id="MobiDB-lite"/>
    </source>
</evidence>
<feature type="compositionally biased region" description="Polar residues" evidence="4">
    <location>
        <begin position="381"/>
        <end position="391"/>
    </location>
</feature>
<dbReference type="STRING" id="6573.A0A210QA14"/>
<dbReference type="InterPro" id="IPR036322">
    <property type="entry name" value="WD40_repeat_dom_sf"/>
</dbReference>
<dbReference type="InterPro" id="IPR001680">
    <property type="entry name" value="WD40_rpt"/>
</dbReference>
<comment type="caution">
    <text evidence="5">The sequence shown here is derived from an EMBL/GenBank/DDBJ whole genome shotgun (WGS) entry which is preliminary data.</text>
</comment>
<feature type="repeat" description="WD" evidence="3">
    <location>
        <begin position="65"/>
        <end position="98"/>
    </location>
</feature>
<dbReference type="Gene3D" id="2.130.10.10">
    <property type="entry name" value="YVTN repeat-like/Quinoprotein amine dehydrogenase"/>
    <property type="match status" value="2"/>
</dbReference>
<dbReference type="PRINTS" id="PR00320">
    <property type="entry name" value="GPROTEINBRPT"/>
</dbReference>
<organism evidence="5 6">
    <name type="scientific">Mizuhopecten yessoensis</name>
    <name type="common">Japanese scallop</name>
    <name type="synonym">Patinopecten yessoensis</name>
    <dbReference type="NCBI Taxonomy" id="6573"/>
    <lineage>
        <taxon>Eukaryota</taxon>
        <taxon>Metazoa</taxon>
        <taxon>Spiralia</taxon>
        <taxon>Lophotrochozoa</taxon>
        <taxon>Mollusca</taxon>
        <taxon>Bivalvia</taxon>
        <taxon>Autobranchia</taxon>
        <taxon>Pteriomorphia</taxon>
        <taxon>Pectinida</taxon>
        <taxon>Pectinoidea</taxon>
        <taxon>Pectinidae</taxon>
        <taxon>Mizuhopecten</taxon>
    </lineage>
</organism>
<dbReference type="AlphaFoldDB" id="A0A210QA14"/>
<keyword evidence="6" id="KW-1185">Reference proteome</keyword>
<dbReference type="PROSITE" id="PS50294">
    <property type="entry name" value="WD_REPEATS_REGION"/>
    <property type="match status" value="4"/>
</dbReference>
<dbReference type="CDD" id="cd00200">
    <property type="entry name" value="WD40"/>
    <property type="match status" value="1"/>
</dbReference>
<evidence type="ECO:0000313" key="5">
    <source>
        <dbReference type="EMBL" id="OWF45567.1"/>
    </source>
</evidence>
<dbReference type="InterPro" id="IPR020472">
    <property type="entry name" value="WD40_PAC1"/>
</dbReference>
<protein>
    <submittedName>
        <fullName evidence="5">WD repeat-containing protein 86</fullName>
    </submittedName>
</protein>
<evidence type="ECO:0000313" key="6">
    <source>
        <dbReference type="Proteomes" id="UP000242188"/>
    </source>
</evidence>
<gene>
    <name evidence="5" type="ORF">KP79_PYT24423</name>
</gene>
<proteinExistence type="predicted"/>
<sequence length="406" mass="44560">MGCGSSQEGANCRFNLITTFQGHSDGINCMALSDNGFILVTAGDDKTGKVWDARYGKGFRRMGELVGHTGYISCILIVGEYILTGSSDKTVRKWDVENNFQSIIVCKGHISLIHRMICTGDFIFTSSFDHTSRCFDFDTGECLRVFKGHKRATYPLVFIPTLDEDDEANEDNEEQSIDTSIGMLVTGSADGTARTWNCDTGRTIKIFKGHKGPITCMATDDSRTLLATGSVDTTVNIWKISSAALLKTCNGHTNTVVCLQLSGHLLYTGSSDGTVREWLYKFGECSAVMKGHTHTVSSVRVETLSEEDAAGHINTKRTVFTGCGDTLVRAYDPDTGRLLRSFSGHEKGITAIKVHRGMLYSASYDGTVKLWHAFQVPIEEPNNNGGTQQIRRSPDEGGRNSQRKKD</sequence>
<feature type="repeat" description="WD" evidence="3">
    <location>
        <begin position="342"/>
        <end position="371"/>
    </location>
</feature>
<evidence type="ECO:0000256" key="2">
    <source>
        <dbReference type="ARBA" id="ARBA00022737"/>
    </source>
</evidence>
<feature type="repeat" description="WD" evidence="3">
    <location>
        <begin position="207"/>
        <end position="248"/>
    </location>
</feature>
<evidence type="ECO:0000256" key="1">
    <source>
        <dbReference type="ARBA" id="ARBA00022574"/>
    </source>
</evidence>
<dbReference type="PROSITE" id="PS50082">
    <property type="entry name" value="WD_REPEATS_2"/>
    <property type="match status" value="6"/>
</dbReference>
<keyword evidence="2" id="KW-0677">Repeat</keyword>
<name>A0A210QA14_MIZYE</name>
<dbReference type="InterPro" id="IPR015943">
    <property type="entry name" value="WD40/YVTN_repeat-like_dom_sf"/>
</dbReference>